<comment type="caution">
    <text evidence="1">The sequence shown here is derived from an EMBL/GenBank/DDBJ whole genome shotgun (WGS) entry which is preliminary data.</text>
</comment>
<organism evidence="1 2">
    <name type="scientific">Amycolatopsis tucumanensis</name>
    <dbReference type="NCBI Taxonomy" id="401106"/>
    <lineage>
        <taxon>Bacteria</taxon>
        <taxon>Bacillati</taxon>
        <taxon>Actinomycetota</taxon>
        <taxon>Actinomycetes</taxon>
        <taxon>Pseudonocardiales</taxon>
        <taxon>Pseudonocardiaceae</taxon>
        <taxon>Amycolatopsis</taxon>
    </lineage>
</organism>
<dbReference type="EMBL" id="BAABCM010000003">
    <property type="protein sequence ID" value="GAA3810623.1"/>
    <property type="molecule type" value="Genomic_DNA"/>
</dbReference>
<reference evidence="2" key="1">
    <citation type="journal article" date="2019" name="Int. J. Syst. Evol. Microbiol.">
        <title>The Global Catalogue of Microorganisms (GCM) 10K type strain sequencing project: providing services to taxonomists for standard genome sequencing and annotation.</title>
        <authorList>
            <consortium name="The Broad Institute Genomics Platform"/>
            <consortium name="The Broad Institute Genome Sequencing Center for Infectious Disease"/>
            <person name="Wu L."/>
            <person name="Ma J."/>
        </authorList>
    </citation>
    <scope>NUCLEOTIDE SEQUENCE [LARGE SCALE GENOMIC DNA]</scope>
    <source>
        <strain evidence="2">JCM 17017</strain>
    </source>
</reference>
<gene>
    <name evidence="1" type="ORF">GCM10022380_30500</name>
</gene>
<dbReference type="PANTHER" id="PTHR43300">
    <property type="entry name" value="ACETYLTRANSFERASE"/>
    <property type="match status" value="1"/>
</dbReference>
<dbReference type="Gene3D" id="3.40.50.20">
    <property type="match status" value="1"/>
</dbReference>
<name>A0ABP7I4I4_9PSEU</name>
<dbReference type="InterPro" id="IPR011004">
    <property type="entry name" value="Trimer_LpxA-like_sf"/>
</dbReference>
<dbReference type="Gene3D" id="2.160.10.10">
    <property type="entry name" value="Hexapeptide repeat proteins"/>
    <property type="match status" value="1"/>
</dbReference>
<protein>
    <submittedName>
        <fullName evidence="1">Acetyltransferase</fullName>
    </submittedName>
</protein>
<dbReference type="Proteomes" id="UP001501624">
    <property type="component" value="Unassembled WGS sequence"/>
</dbReference>
<dbReference type="InterPro" id="IPR050179">
    <property type="entry name" value="Trans_hexapeptide_repeat"/>
</dbReference>
<sequence>MKNLVVFGTGGLARRMEALIEGANRGGAGYRLIGFLGEEDPDKRIPVLGPDRLFEELAAEFVIGVADPAARERIDAYACERGGRAATLVHAGAHLETAVELGAGDLLLAGACIESYAVVGRHVLVNVNAVVGHDVLVGDYTTVSPLAAIGGGAVVGSRVHIGVGAFIHPGRRVGDGAVIGAGAVVVRDVPGGERVAGVPARPLPGRAGLTPS</sequence>
<dbReference type="NCBIfam" id="TIGR03570">
    <property type="entry name" value="NeuD_NnaD"/>
    <property type="match status" value="1"/>
</dbReference>
<accession>A0ABP7I4I4</accession>
<evidence type="ECO:0000313" key="2">
    <source>
        <dbReference type="Proteomes" id="UP001501624"/>
    </source>
</evidence>
<dbReference type="PANTHER" id="PTHR43300:SF7">
    <property type="entry name" value="UDP-N-ACETYLBACILLOSAMINE N-ACETYLTRANSFERASE"/>
    <property type="match status" value="1"/>
</dbReference>
<keyword evidence="2" id="KW-1185">Reference proteome</keyword>
<evidence type="ECO:0000313" key="1">
    <source>
        <dbReference type="EMBL" id="GAA3810623.1"/>
    </source>
</evidence>
<dbReference type="SUPFAM" id="SSF51161">
    <property type="entry name" value="Trimeric LpxA-like enzymes"/>
    <property type="match status" value="1"/>
</dbReference>
<dbReference type="InterPro" id="IPR020019">
    <property type="entry name" value="AcTrfase_PglD-like"/>
</dbReference>
<proteinExistence type="predicted"/>
<dbReference type="CDD" id="cd03360">
    <property type="entry name" value="LbH_AT_putative"/>
    <property type="match status" value="1"/>
</dbReference>